<sequence>LSTAYWKRSVVAHRKKSCAPAITLPIDYRNQAAEMEAENSNKYQKLAHEYSKLRAQASVLKRAVLEEQGKNSSLRETLRAKEATLRKSEQEVDSLGFRNKQLEKRVAALQENIEYELKKTTAGKASKTKSSNSDANAVPGSDSGVIAEELQKKILENAKLSNMVEDKAAELKQLQNRIDGLNRELQQQAVVEQKLRKELELLTVRNSELESKASEAASTIGSEDGLSVTTDMENHFNHFTTSSNSASQVPNNGTNNNTTAASQDDRTVFLEKELNHWRAQYELLKIETSSQMRIAPKVEQKEDIFSHGTDGLNRSLEDNQQQSEFQTREKKLTECFTKSIEELFHDKCRAESKLASHFMECQRLQTHLEVFKNRLKEREEANREEERRFRIIEDELSRTRLNYEEQISVLTEQVISLSDQLAKAK</sequence>
<dbReference type="STRING" id="41427.A0A182IV00"/>
<dbReference type="SMART" id="SM01254">
    <property type="entry name" value="KLRAQ"/>
    <property type="match status" value="1"/>
</dbReference>
<feature type="compositionally biased region" description="Polar residues" evidence="2">
    <location>
        <begin position="239"/>
        <end position="250"/>
    </location>
</feature>
<dbReference type="EnsemblMetazoa" id="AATE005997-RA">
    <property type="protein sequence ID" value="AATE005997-PA.1"/>
    <property type="gene ID" value="AATE005997"/>
</dbReference>
<dbReference type="Pfam" id="PF10205">
    <property type="entry name" value="KLRAQ"/>
    <property type="match status" value="1"/>
</dbReference>
<reference evidence="4" key="1">
    <citation type="submission" date="2022-08" db="UniProtKB">
        <authorList>
            <consortium name="EnsemblMetazoa"/>
        </authorList>
    </citation>
    <scope>IDENTIFICATION</scope>
    <source>
        <strain evidence="4">EBRO</strain>
    </source>
</reference>
<feature type="coiled-coil region" evidence="1">
    <location>
        <begin position="361"/>
        <end position="413"/>
    </location>
</feature>
<evidence type="ECO:0000259" key="3">
    <source>
        <dbReference type="SMART" id="SM01254"/>
    </source>
</evidence>
<dbReference type="InterPro" id="IPR019343">
    <property type="entry name" value="PPP1R21_N"/>
</dbReference>
<organism evidence="4">
    <name type="scientific">Anopheles atroparvus</name>
    <name type="common">European mosquito</name>
    <dbReference type="NCBI Taxonomy" id="41427"/>
    <lineage>
        <taxon>Eukaryota</taxon>
        <taxon>Metazoa</taxon>
        <taxon>Ecdysozoa</taxon>
        <taxon>Arthropoda</taxon>
        <taxon>Hexapoda</taxon>
        <taxon>Insecta</taxon>
        <taxon>Pterygota</taxon>
        <taxon>Neoptera</taxon>
        <taxon>Endopterygota</taxon>
        <taxon>Diptera</taxon>
        <taxon>Nematocera</taxon>
        <taxon>Culicoidea</taxon>
        <taxon>Culicidae</taxon>
        <taxon>Anophelinae</taxon>
        <taxon>Anopheles</taxon>
    </lineage>
</organism>
<evidence type="ECO:0000256" key="1">
    <source>
        <dbReference type="SAM" id="Coils"/>
    </source>
</evidence>
<dbReference type="InterPro" id="IPR049372">
    <property type="entry name" value="PPP1R21_C"/>
</dbReference>
<dbReference type="GO" id="GO:0016020">
    <property type="term" value="C:membrane"/>
    <property type="evidence" value="ECO:0007669"/>
    <property type="project" value="TreeGrafter"/>
</dbReference>
<feature type="region of interest" description="Disordered" evidence="2">
    <location>
        <begin position="239"/>
        <end position="260"/>
    </location>
</feature>
<dbReference type="InterPro" id="IPR040024">
    <property type="entry name" value="PPP1R21"/>
</dbReference>
<dbReference type="PANTHER" id="PTHR21448">
    <property type="entry name" value="SMOOTH MUSCLE MYOSIN HEAVY CHAIN-RELATED"/>
    <property type="match status" value="1"/>
</dbReference>
<dbReference type="Pfam" id="PF21636">
    <property type="entry name" value="PPP1R21_C"/>
    <property type="match status" value="1"/>
</dbReference>
<keyword evidence="1" id="KW-0175">Coiled coil</keyword>
<name>A0A182IV00_ANOAO</name>
<feature type="domain" description="Protein phosphatase 1 regulatory subunit 21 N-terminal" evidence="3">
    <location>
        <begin position="44"/>
        <end position="150"/>
    </location>
</feature>
<feature type="compositionally biased region" description="Low complexity" evidence="2">
    <location>
        <begin position="120"/>
        <end position="131"/>
    </location>
</feature>
<dbReference type="VEuPathDB" id="VectorBase:AATE005997"/>
<feature type="region of interest" description="Disordered" evidence="2">
    <location>
        <begin position="120"/>
        <end position="141"/>
    </location>
</feature>
<dbReference type="AlphaFoldDB" id="A0A182IV00"/>
<protein>
    <submittedName>
        <fullName evidence="4">KLRAQ domain-containing protein</fullName>
    </submittedName>
</protein>
<proteinExistence type="predicted"/>
<evidence type="ECO:0000313" key="4">
    <source>
        <dbReference type="EnsemblMetazoa" id="AATE005997-PA.1"/>
    </source>
</evidence>
<dbReference type="PANTHER" id="PTHR21448:SF0">
    <property type="entry name" value="PROTEIN PHOSPHATASE 1 REGULATORY SUBUNIT 21"/>
    <property type="match status" value="1"/>
</dbReference>
<evidence type="ECO:0000256" key="2">
    <source>
        <dbReference type="SAM" id="MobiDB-lite"/>
    </source>
</evidence>
<accession>A0A182IV00</accession>
<feature type="coiled-coil region" evidence="1">
    <location>
        <begin position="43"/>
        <end position="119"/>
    </location>
</feature>
<dbReference type="GO" id="GO:0005769">
    <property type="term" value="C:early endosome"/>
    <property type="evidence" value="ECO:0007669"/>
    <property type="project" value="TreeGrafter"/>
</dbReference>
<feature type="coiled-coil region" evidence="1">
    <location>
        <begin position="157"/>
        <end position="212"/>
    </location>
</feature>